<reference evidence="2 3" key="1">
    <citation type="journal article" date="2014" name="Nat. Genet.">
        <title>Genome sequence of the hot pepper provides insights into the evolution of pungency in Capsicum species.</title>
        <authorList>
            <person name="Kim S."/>
            <person name="Park M."/>
            <person name="Yeom S.I."/>
            <person name="Kim Y.M."/>
            <person name="Lee J.M."/>
            <person name="Lee H.A."/>
            <person name="Seo E."/>
            <person name="Choi J."/>
            <person name="Cheong K."/>
            <person name="Kim K.T."/>
            <person name="Jung K."/>
            <person name="Lee G.W."/>
            <person name="Oh S.K."/>
            <person name="Bae C."/>
            <person name="Kim S.B."/>
            <person name="Lee H.Y."/>
            <person name="Kim S.Y."/>
            <person name="Kim M.S."/>
            <person name="Kang B.C."/>
            <person name="Jo Y.D."/>
            <person name="Yang H.B."/>
            <person name="Jeong H.J."/>
            <person name="Kang W.H."/>
            <person name="Kwon J.K."/>
            <person name="Shin C."/>
            <person name="Lim J.Y."/>
            <person name="Park J.H."/>
            <person name="Huh J.H."/>
            <person name="Kim J.S."/>
            <person name="Kim B.D."/>
            <person name="Cohen O."/>
            <person name="Paran I."/>
            <person name="Suh M.C."/>
            <person name="Lee S.B."/>
            <person name="Kim Y.K."/>
            <person name="Shin Y."/>
            <person name="Noh S.J."/>
            <person name="Park J."/>
            <person name="Seo Y.S."/>
            <person name="Kwon S.Y."/>
            <person name="Kim H.A."/>
            <person name="Park J.M."/>
            <person name="Kim H.J."/>
            <person name="Choi S.B."/>
            <person name="Bosland P.W."/>
            <person name="Reeves G."/>
            <person name="Jo S.H."/>
            <person name="Lee B.W."/>
            <person name="Cho H.T."/>
            <person name="Choi H.S."/>
            <person name="Lee M.S."/>
            <person name="Yu Y."/>
            <person name="Do Choi Y."/>
            <person name="Park B.S."/>
            <person name="van Deynze A."/>
            <person name="Ashrafi H."/>
            <person name="Hill T."/>
            <person name="Kim W.T."/>
            <person name="Pai H.S."/>
            <person name="Ahn H.K."/>
            <person name="Yeam I."/>
            <person name="Giovannoni J.J."/>
            <person name="Rose J.K."/>
            <person name="Sorensen I."/>
            <person name="Lee S.J."/>
            <person name="Kim R.W."/>
            <person name="Choi I.Y."/>
            <person name="Choi B.S."/>
            <person name="Lim J.S."/>
            <person name="Lee Y.H."/>
            <person name="Choi D."/>
        </authorList>
    </citation>
    <scope>NUCLEOTIDE SEQUENCE [LARGE SCALE GENOMIC DNA]</scope>
    <source>
        <strain evidence="3">cv. CM334</strain>
    </source>
</reference>
<feature type="region of interest" description="Disordered" evidence="1">
    <location>
        <begin position="1"/>
        <end position="47"/>
    </location>
</feature>
<feature type="region of interest" description="Disordered" evidence="1">
    <location>
        <begin position="144"/>
        <end position="164"/>
    </location>
</feature>
<keyword evidence="3" id="KW-1185">Reference proteome</keyword>
<proteinExistence type="predicted"/>
<accession>A0A2G2ZJA9</accession>
<evidence type="ECO:0000313" key="2">
    <source>
        <dbReference type="EMBL" id="PHT82089.1"/>
    </source>
</evidence>
<protein>
    <submittedName>
        <fullName evidence="2">Uncharacterized protein</fullName>
    </submittedName>
</protein>
<evidence type="ECO:0000256" key="1">
    <source>
        <dbReference type="SAM" id="MobiDB-lite"/>
    </source>
</evidence>
<dbReference type="Proteomes" id="UP000222542">
    <property type="component" value="Unassembled WGS sequence"/>
</dbReference>
<dbReference type="AlphaFoldDB" id="A0A2G2ZJA9"/>
<dbReference type="Gramene" id="PHT82089">
    <property type="protein sequence ID" value="PHT82089"/>
    <property type="gene ID" value="T459_15104"/>
</dbReference>
<dbReference type="EMBL" id="AYRZ02000005">
    <property type="protein sequence ID" value="PHT82089.1"/>
    <property type="molecule type" value="Genomic_DNA"/>
</dbReference>
<evidence type="ECO:0000313" key="3">
    <source>
        <dbReference type="Proteomes" id="UP000222542"/>
    </source>
</evidence>
<organism evidence="2 3">
    <name type="scientific">Capsicum annuum</name>
    <name type="common">Capsicum pepper</name>
    <dbReference type="NCBI Taxonomy" id="4072"/>
    <lineage>
        <taxon>Eukaryota</taxon>
        <taxon>Viridiplantae</taxon>
        <taxon>Streptophyta</taxon>
        <taxon>Embryophyta</taxon>
        <taxon>Tracheophyta</taxon>
        <taxon>Spermatophyta</taxon>
        <taxon>Magnoliopsida</taxon>
        <taxon>eudicotyledons</taxon>
        <taxon>Gunneridae</taxon>
        <taxon>Pentapetalae</taxon>
        <taxon>asterids</taxon>
        <taxon>lamiids</taxon>
        <taxon>Solanales</taxon>
        <taxon>Solanaceae</taxon>
        <taxon>Solanoideae</taxon>
        <taxon>Capsiceae</taxon>
        <taxon>Capsicum</taxon>
    </lineage>
</organism>
<name>A0A2G2ZJA9_CAPAN</name>
<reference evidence="2 3" key="2">
    <citation type="journal article" date="2017" name="Genome Biol.">
        <title>New reference genome sequences of hot pepper reveal the massive evolution of plant disease-resistance genes by retroduplication.</title>
        <authorList>
            <person name="Kim S."/>
            <person name="Park J."/>
            <person name="Yeom S.I."/>
            <person name="Kim Y.M."/>
            <person name="Seo E."/>
            <person name="Kim K.T."/>
            <person name="Kim M.S."/>
            <person name="Lee J.M."/>
            <person name="Cheong K."/>
            <person name="Shin H.S."/>
            <person name="Kim S.B."/>
            <person name="Han K."/>
            <person name="Lee J."/>
            <person name="Park M."/>
            <person name="Lee H.A."/>
            <person name="Lee H.Y."/>
            <person name="Lee Y."/>
            <person name="Oh S."/>
            <person name="Lee J.H."/>
            <person name="Choi E."/>
            <person name="Choi E."/>
            <person name="Lee S.E."/>
            <person name="Jeon J."/>
            <person name="Kim H."/>
            <person name="Choi G."/>
            <person name="Song H."/>
            <person name="Lee J."/>
            <person name="Lee S.C."/>
            <person name="Kwon J.K."/>
            <person name="Lee H.Y."/>
            <person name="Koo N."/>
            <person name="Hong Y."/>
            <person name="Kim R.W."/>
            <person name="Kang W.H."/>
            <person name="Huh J.H."/>
            <person name="Kang B.C."/>
            <person name="Yang T.J."/>
            <person name="Lee Y.H."/>
            <person name="Bennetzen J.L."/>
            <person name="Choi D."/>
        </authorList>
    </citation>
    <scope>NUCLEOTIDE SEQUENCE [LARGE SCALE GENOMIC DNA]</scope>
    <source>
        <strain evidence="3">cv. CM334</strain>
    </source>
</reference>
<comment type="caution">
    <text evidence="2">The sequence shown here is derived from an EMBL/GenBank/DDBJ whole genome shotgun (WGS) entry which is preliminary data.</text>
</comment>
<feature type="compositionally biased region" description="Acidic residues" evidence="1">
    <location>
        <begin position="36"/>
        <end position="47"/>
    </location>
</feature>
<feature type="compositionally biased region" description="Low complexity" evidence="1">
    <location>
        <begin position="1"/>
        <end position="12"/>
    </location>
</feature>
<sequence>MMSPPSSPTLSPDGDQEDGPAADSENSTAGKKKNDEEIEMEDTEDWSVVDIDSSDKKNKLTVVEYIDDIYAYYKKAEYPGSRIRRTRERERHALPVVVLNEIVDVCTTYVAPGSGEGGKVFLSSFALREPCVYMLELYANSGMEDIENDDERDEEGDGGAIDDE</sequence>
<gene>
    <name evidence="2" type="ORF">T459_15104</name>
</gene>
<dbReference type="STRING" id="4072.A0A2G2ZJA9"/>